<name>A0A6P0ESH1_9ACTN</name>
<protein>
    <submittedName>
        <fullName evidence="3">Carbon monoxide dehydrogenase subunit G</fullName>
    </submittedName>
</protein>
<dbReference type="Proteomes" id="UP000468828">
    <property type="component" value="Unassembled WGS sequence"/>
</dbReference>
<dbReference type="EMBL" id="JAAGWB010000005">
    <property type="protein sequence ID" value="NEN49671.1"/>
    <property type="molecule type" value="Genomic_DNA"/>
</dbReference>
<dbReference type="Proteomes" id="UP000471152">
    <property type="component" value="Unassembled WGS sequence"/>
</dbReference>
<evidence type="ECO:0000313" key="5">
    <source>
        <dbReference type="Proteomes" id="UP000468828"/>
    </source>
</evidence>
<reference evidence="4 6" key="2">
    <citation type="submission" date="2020-02" db="EMBL/GenBank/DDBJ databases">
        <title>The WGS of Modestobacter muralis DSM 100205.</title>
        <authorList>
            <person name="Jiang Z."/>
        </authorList>
    </citation>
    <scope>NUCLEOTIDE SEQUENCE [LARGE SCALE GENOMIC DNA]</scope>
    <source>
        <strain evidence="4 6">DSM 100205</strain>
    </source>
</reference>
<dbReference type="SUPFAM" id="SSF55961">
    <property type="entry name" value="Bet v1-like"/>
    <property type="match status" value="1"/>
</dbReference>
<evidence type="ECO:0000313" key="4">
    <source>
        <dbReference type="EMBL" id="NEN49671.1"/>
    </source>
</evidence>
<keyword evidence="2" id="KW-0812">Transmembrane</keyword>
<dbReference type="InterPro" id="IPR023393">
    <property type="entry name" value="START-like_dom_sf"/>
</dbReference>
<accession>A0A6P0ESH1</accession>
<reference evidence="3 5" key="1">
    <citation type="submission" date="2020-01" db="EMBL/GenBank/DDBJ databases">
        <title>the WGS Modestobacter muralis CPCC 204518.</title>
        <authorList>
            <person name="Jiang Z."/>
        </authorList>
    </citation>
    <scope>NUCLEOTIDE SEQUENCE [LARGE SCALE GENOMIC DNA]</scope>
    <source>
        <strain evidence="3 5">DSM 100205</strain>
    </source>
</reference>
<dbReference type="AlphaFoldDB" id="A0A6P0ESH1"/>
<feature type="region of interest" description="Disordered" evidence="1">
    <location>
        <begin position="160"/>
        <end position="197"/>
    </location>
</feature>
<evidence type="ECO:0000256" key="1">
    <source>
        <dbReference type="SAM" id="MobiDB-lite"/>
    </source>
</evidence>
<evidence type="ECO:0000256" key="2">
    <source>
        <dbReference type="SAM" id="Phobius"/>
    </source>
</evidence>
<evidence type="ECO:0000313" key="3">
    <source>
        <dbReference type="EMBL" id="NEK92904.1"/>
    </source>
</evidence>
<dbReference type="Gene3D" id="3.30.530.20">
    <property type="match status" value="1"/>
</dbReference>
<dbReference type="Pfam" id="PF06240">
    <property type="entry name" value="COXG"/>
    <property type="match status" value="1"/>
</dbReference>
<dbReference type="InterPro" id="IPR010419">
    <property type="entry name" value="CO_DH_gsu"/>
</dbReference>
<dbReference type="PANTHER" id="PTHR38588:SF1">
    <property type="entry name" value="BLL0334 PROTEIN"/>
    <property type="match status" value="1"/>
</dbReference>
<organism evidence="3 5">
    <name type="scientific">Modestobacter muralis</name>
    <dbReference type="NCBI Taxonomy" id="1608614"/>
    <lineage>
        <taxon>Bacteria</taxon>
        <taxon>Bacillati</taxon>
        <taxon>Actinomycetota</taxon>
        <taxon>Actinomycetes</taxon>
        <taxon>Geodermatophilales</taxon>
        <taxon>Geodermatophilaceae</taxon>
        <taxon>Modestobacter</taxon>
    </lineage>
</organism>
<keyword evidence="2" id="KW-0472">Membrane</keyword>
<gene>
    <name evidence="4" type="ORF">G3R41_01780</name>
    <name evidence="3" type="ORF">GCU67_01780</name>
</gene>
<comment type="caution">
    <text evidence="3">The sequence shown here is derived from an EMBL/GenBank/DDBJ whole genome shotgun (WGS) entry which is preliminary data.</text>
</comment>
<proteinExistence type="predicted"/>
<dbReference type="PANTHER" id="PTHR38588">
    <property type="entry name" value="BLL0334 PROTEIN"/>
    <property type="match status" value="1"/>
</dbReference>
<dbReference type="CDD" id="cd05018">
    <property type="entry name" value="CoxG"/>
    <property type="match status" value="1"/>
</dbReference>
<sequence length="230" mass="22719">MNLDGSAVLSAPPEDVWSVITDPAVLARTIPGCLSLDQVGEDSYTMSVSAGVGAIRGTYAGEVRLAEMNRPSSYVMHASGSGGPGSVRATVQIGLAPSGEGTELTWSADAVVGGAVAGVGQRMISGVAKRMAGQFFSAIDGELTNPPEAEAPSAVASAAAVSSTSVDGQSAEPASSPSAPPARRAAPARPVAGSGGWVPGEARPLLVGVAGGGLLTLLGVWVGSRLGRGR</sequence>
<keyword evidence="5" id="KW-1185">Reference proteome</keyword>
<feature type="transmembrane region" description="Helical" evidence="2">
    <location>
        <begin position="205"/>
        <end position="224"/>
    </location>
</feature>
<dbReference type="RefSeq" id="WP_163609369.1">
    <property type="nucleotide sequence ID" value="NZ_JAAGWB010000005.1"/>
</dbReference>
<keyword evidence="2" id="KW-1133">Transmembrane helix</keyword>
<dbReference type="EMBL" id="JAAGWH010000005">
    <property type="protein sequence ID" value="NEK92904.1"/>
    <property type="molecule type" value="Genomic_DNA"/>
</dbReference>
<feature type="compositionally biased region" description="Low complexity" evidence="1">
    <location>
        <begin position="173"/>
        <end position="190"/>
    </location>
</feature>
<evidence type="ECO:0000313" key="6">
    <source>
        <dbReference type="Proteomes" id="UP000471152"/>
    </source>
</evidence>